<evidence type="ECO:0000313" key="1">
    <source>
        <dbReference type="EMBL" id="GAH92360.1"/>
    </source>
</evidence>
<evidence type="ECO:0008006" key="2">
    <source>
        <dbReference type="Google" id="ProtNLM"/>
    </source>
</evidence>
<gene>
    <name evidence="1" type="ORF">S06H3_06362</name>
</gene>
<dbReference type="GO" id="GO:0004061">
    <property type="term" value="F:arylformamidase activity"/>
    <property type="evidence" value="ECO:0007669"/>
    <property type="project" value="InterPro"/>
</dbReference>
<sequence>MLITDAAWVEKSPWGNRPPSREGRSVLFKAGVPAVLCAVNMWRLQKDYSFVFCSPLPLAGVNTSPCRVLVVEEWE</sequence>
<dbReference type="AlphaFoldDB" id="X1KFF0"/>
<protein>
    <recommendedName>
        <fullName evidence="2">Cyclase family protein</fullName>
    </recommendedName>
</protein>
<organism evidence="1">
    <name type="scientific">marine sediment metagenome</name>
    <dbReference type="NCBI Taxonomy" id="412755"/>
    <lineage>
        <taxon>unclassified sequences</taxon>
        <taxon>metagenomes</taxon>
        <taxon>ecological metagenomes</taxon>
    </lineage>
</organism>
<dbReference type="InterPro" id="IPR037175">
    <property type="entry name" value="KFase_sf"/>
</dbReference>
<name>X1KFF0_9ZZZZ</name>
<comment type="caution">
    <text evidence="1">The sequence shown here is derived from an EMBL/GenBank/DDBJ whole genome shotgun (WGS) entry which is preliminary data.</text>
</comment>
<reference evidence="1" key="1">
    <citation type="journal article" date="2014" name="Front. Microbiol.">
        <title>High frequency of phylogenetically diverse reductive dehalogenase-homologous genes in deep subseafloor sedimentary metagenomes.</title>
        <authorList>
            <person name="Kawai M."/>
            <person name="Futagami T."/>
            <person name="Toyoda A."/>
            <person name="Takaki Y."/>
            <person name="Nishi S."/>
            <person name="Hori S."/>
            <person name="Arai W."/>
            <person name="Tsubouchi T."/>
            <person name="Morono Y."/>
            <person name="Uchiyama I."/>
            <person name="Ito T."/>
            <person name="Fujiyama A."/>
            <person name="Inagaki F."/>
            <person name="Takami H."/>
        </authorList>
    </citation>
    <scope>NUCLEOTIDE SEQUENCE</scope>
    <source>
        <strain evidence="1">Expedition CK06-06</strain>
    </source>
</reference>
<accession>X1KFF0</accession>
<proteinExistence type="predicted"/>
<dbReference type="EMBL" id="BARV01002468">
    <property type="protein sequence ID" value="GAH92360.1"/>
    <property type="molecule type" value="Genomic_DNA"/>
</dbReference>
<dbReference type="Gene3D" id="3.50.30.50">
    <property type="entry name" value="Putative cyclase"/>
    <property type="match status" value="1"/>
</dbReference>
<dbReference type="GO" id="GO:0019441">
    <property type="term" value="P:L-tryptophan catabolic process to kynurenine"/>
    <property type="evidence" value="ECO:0007669"/>
    <property type="project" value="InterPro"/>
</dbReference>